<feature type="compositionally biased region" description="Basic and acidic residues" evidence="1">
    <location>
        <begin position="17"/>
        <end position="28"/>
    </location>
</feature>
<dbReference type="HOGENOM" id="CLU_1605645_0_0_1"/>
<organism evidence="2 3">
    <name type="scientific">Theobroma cacao</name>
    <name type="common">Cacao</name>
    <name type="synonym">Cocoa</name>
    <dbReference type="NCBI Taxonomy" id="3641"/>
    <lineage>
        <taxon>Eukaryota</taxon>
        <taxon>Viridiplantae</taxon>
        <taxon>Streptophyta</taxon>
        <taxon>Embryophyta</taxon>
        <taxon>Tracheophyta</taxon>
        <taxon>Spermatophyta</taxon>
        <taxon>Magnoliopsida</taxon>
        <taxon>eudicotyledons</taxon>
        <taxon>Gunneridae</taxon>
        <taxon>Pentapetalae</taxon>
        <taxon>rosids</taxon>
        <taxon>malvids</taxon>
        <taxon>Malvales</taxon>
        <taxon>Malvaceae</taxon>
        <taxon>Byttnerioideae</taxon>
        <taxon>Theobroma</taxon>
    </lineage>
</organism>
<accession>A0A061DZF5</accession>
<feature type="region of interest" description="Disordered" evidence="1">
    <location>
        <begin position="15"/>
        <end position="46"/>
    </location>
</feature>
<protein>
    <submittedName>
        <fullName evidence="2">Uncharacterized protein</fullName>
    </submittedName>
</protein>
<dbReference type="EMBL" id="CM001880">
    <property type="protein sequence ID" value="EOX98144.1"/>
    <property type="molecule type" value="Genomic_DNA"/>
</dbReference>
<keyword evidence="3" id="KW-1185">Reference proteome</keyword>
<sequence>MVSLVGTHFLVTGLSQQEKEGESTESKVGKRRHCRPESCDPSNSLSKGGSFHLFHSSRTKTFGHVSSQGGWGPRPESHAQQNEEKQEATFLLHLHDFIAPLLPEVVGPLNLNQSNNSFIFVFFCSSKSTHSLDYLGLKSSQFFIIWYGDAFVGPPTSVYDGINFYV</sequence>
<evidence type="ECO:0000313" key="3">
    <source>
        <dbReference type="Proteomes" id="UP000026915"/>
    </source>
</evidence>
<reference evidence="2 3" key="1">
    <citation type="journal article" date="2013" name="Genome Biol.">
        <title>The genome sequence of the most widely cultivated cacao type and its use to identify candidate genes regulating pod color.</title>
        <authorList>
            <person name="Motamayor J.C."/>
            <person name="Mockaitis K."/>
            <person name="Schmutz J."/>
            <person name="Haiminen N."/>
            <person name="Iii D.L."/>
            <person name="Cornejo O."/>
            <person name="Findley S.D."/>
            <person name="Zheng P."/>
            <person name="Utro F."/>
            <person name="Royaert S."/>
            <person name="Saski C."/>
            <person name="Jenkins J."/>
            <person name="Podicheti R."/>
            <person name="Zhao M."/>
            <person name="Scheffler B.E."/>
            <person name="Stack J.C."/>
            <person name="Feltus F.A."/>
            <person name="Mustiga G.M."/>
            <person name="Amores F."/>
            <person name="Phillips W."/>
            <person name="Marelli J.P."/>
            <person name="May G.D."/>
            <person name="Shapiro H."/>
            <person name="Ma J."/>
            <person name="Bustamante C.D."/>
            <person name="Schnell R.J."/>
            <person name="Main D."/>
            <person name="Gilbert D."/>
            <person name="Parida L."/>
            <person name="Kuhn D.N."/>
        </authorList>
    </citation>
    <scope>NUCLEOTIDE SEQUENCE [LARGE SCALE GENOMIC DNA]</scope>
    <source>
        <strain evidence="3">cv. Matina 1-6</strain>
    </source>
</reference>
<dbReference type="Proteomes" id="UP000026915">
    <property type="component" value="Chromosome 2"/>
</dbReference>
<name>A0A061DZF5_THECC</name>
<dbReference type="AlphaFoldDB" id="A0A061DZF5"/>
<evidence type="ECO:0000256" key="1">
    <source>
        <dbReference type="SAM" id="MobiDB-lite"/>
    </source>
</evidence>
<dbReference type="InParanoid" id="A0A061DZF5"/>
<evidence type="ECO:0000313" key="2">
    <source>
        <dbReference type="EMBL" id="EOX98144.1"/>
    </source>
</evidence>
<gene>
    <name evidence="2" type="ORF">TCM_006972</name>
</gene>
<dbReference type="Gramene" id="EOX98144">
    <property type="protein sequence ID" value="EOX98144"/>
    <property type="gene ID" value="TCM_006972"/>
</dbReference>
<proteinExistence type="predicted"/>